<dbReference type="PANTHER" id="PTHR37694:SF1">
    <property type="entry name" value="SLR8022 PROTEIN"/>
    <property type="match status" value="1"/>
</dbReference>
<dbReference type="PANTHER" id="PTHR37694">
    <property type="entry name" value="SLR8022 PROTEIN"/>
    <property type="match status" value="1"/>
</dbReference>
<reference evidence="2 3" key="1">
    <citation type="submission" date="2019-04" db="EMBL/GenBank/DDBJ databases">
        <title>Genome of a novel bacterium Candidatus Jettenia ecosi reconstructed from metagenome of an anammox bioreactor.</title>
        <authorList>
            <person name="Mardanov A.V."/>
            <person name="Beletsky A.V."/>
            <person name="Ravin N.V."/>
            <person name="Botchkova E.A."/>
            <person name="Litti Y.V."/>
            <person name="Nozhevnikova A.N."/>
        </authorList>
    </citation>
    <scope>NUCLEOTIDE SEQUENCE [LARGE SCALE GENOMIC DNA]</scope>
    <source>
        <strain evidence="2">J2</strain>
    </source>
</reference>
<dbReference type="Gene3D" id="2.60.120.10">
    <property type="entry name" value="Jelly Rolls"/>
    <property type="match status" value="1"/>
</dbReference>
<gene>
    <name evidence="2" type="ORF">JETT_3148</name>
</gene>
<dbReference type="InterPro" id="IPR011051">
    <property type="entry name" value="RmlC_Cupin_sf"/>
</dbReference>
<dbReference type="SUPFAM" id="SSF51182">
    <property type="entry name" value="RmlC-like cupins"/>
    <property type="match status" value="1"/>
</dbReference>
<accession>A0A533Q7H5</accession>
<dbReference type="AlphaFoldDB" id="A0A533Q7H5"/>
<dbReference type="Proteomes" id="UP000319783">
    <property type="component" value="Unassembled WGS sequence"/>
</dbReference>
<dbReference type="EMBL" id="SULG01000092">
    <property type="protein sequence ID" value="TLD40577.1"/>
    <property type="molecule type" value="Genomic_DNA"/>
</dbReference>
<sequence>MGKIDVKEQIEFSKEKYVSKILFDSDKARVVLFCLEKGQEVPLHTVEPQVIMLVISGKGSFTVGDKIYKVKPDSLAVCESKEAHGMKADEQMVVLASIVPRP</sequence>
<name>A0A533Q7H5_9BACT</name>
<feature type="domain" description="Cupin type-2" evidence="1">
    <location>
        <begin position="32"/>
        <end position="95"/>
    </location>
</feature>
<evidence type="ECO:0000313" key="2">
    <source>
        <dbReference type="EMBL" id="TLD40577.1"/>
    </source>
</evidence>
<proteinExistence type="predicted"/>
<evidence type="ECO:0000259" key="1">
    <source>
        <dbReference type="Pfam" id="PF07883"/>
    </source>
</evidence>
<comment type="caution">
    <text evidence="2">The sequence shown here is derived from an EMBL/GenBank/DDBJ whole genome shotgun (WGS) entry which is preliminary data.</text>
</comment>
<protein>
    <recommendedName>
        <fullName evidence="1">Cupin type-2 domain-containing protein</fullName>
    </recommendedName>
</protein>
<dbReference type="InterPro" id="IPR013096">
    <property type="entry name" value="Cupin_2"/>
</dbReference>
<organism evidence="2 3">
    <name type="scientific">Candidatus Jettenia ecosi</name>
    <dbReference type="NCBI Taxonomy" id="2494326"/>
    <lineage>
        <taxon>Bacteria</taxon>
        <taxon>Pseudomonadati</taxon>
        <taxon>Planctomycetota</taxon>
        <taxon>Candidatus Brocadiia</taxon>
        <taxon>Candidatus Brocadiales</taxon>
        <taxon>Candidatus Brocadiaceae</taxon>
        <taxon>Candidatus Jettenia</taxon>
    </lineage>
</organism>
<dbReference type="Pfam" id="PF07883">
    <property type="entry name" value="Cupin_2"/>
    <property type="match status" value="1"/>
</dbReference>
<evidence type="ECO:0000313" key="3">
    <source>
        <dbReference type="Proteomes" id="UP000319783"/>
    </source>
</evidence>
<dbReference type="InterPro" id="IPR014710">
    <property type="entry name" value="RmlC-like_jellyroll"/>
</dbReference>